<dbReference type="EC" id="4.1.2.25" evidence="6"/>
<evidence type="ECO:0000313" key="9">
    <source>
        <dbReference type="Proteomes" id="UP001500943"/>
    </source>
</evidence>
<dbReference type="Gene3D" id="3.30.1130.10">
    <property type="match status" value="1"/>
</dbReference>
<dbReference type="SUPFAM" id="SSF55620">
    <property type="entry name" value="Tetrahydrobiopterin biosynthesis enzymes-like"/>
    <property type="match status" value="1"/>
</dbReference>
<dbReference type="RefSeq" id="WP_343925342.1">
    <property type="nucleotide sequence ID" value="NZ_BAAAKW010000032.1"/>
</dbReference>
<feature type="domain" description="Dihydroneopterin aldolase/epimerase" evidence="7">
    <location>
        <begin position="8"/>
        <end position="120"/>
    </location>
</feature>
<dbReference type="Pfam" id="PF02152">
    <property type="entry name" value="FolB"/>
    <property type="match status" value="1"/>
</dbReference>
<dbReference type="InterPro" id="IPR006157">
    <property type="entry name" value="FolB_dom"/>
</dbReference>
<dbReference type="NCBIfam" id="TIGR00526">
    <property type="entry name" value="folB_dom"/>
    <property type="match status" value="1"/>
</dbReference>
<dbReference type="NCBIfam" id="TIGR00525">
    <property type="entry name" value="folB"/>
    <property type="match status" value="1"/>
</dbReference>
<dbReference type="CDD" id="cd00534">
    <property type="entry name" value="DHNA_DHNTPE"/>
    <property type="match status" value="1"/>
</dbReference>
<keyword evidence="5 6" id="KW-0456">Lyase</keyword>
<dbReference type="InterPro" id="IPR043133">
    <property type="entry name" value="GTP-CH-I_C/QueF"/>
</dbReference>
<proteinExistence type="inferred from homology"/>
<evidence type="ECO:0000256" key="1">
    <source>
        <dbReference type="ARBA" id="ARBA00001353"/>
    </source>
</evidence>
<name>A0ABN1VRS9_9MICO</name>
<accession>A0ABN1VRS9</accession>
<keyword evidence="9" id="KW-1185">Reference proteome</keyword>
<organism evidence="8 9">
    <name type="scientific">Rhodoglobus aureus</name>
    <dbReference type="NCBI Taxonomy" id="191497"/>
    <lineage>
        <taxon>Bacteria</taxon>
        <taxon>Bacillati</taxon>
        <taxon>Actinomycetota</taxon>
        <taxon>Actinomycetes</taxon>
        <taxon>Micrococcales</taxon>
        <taxon>Microbacteriaceae</taxon>
        <taxon>Rhodoglobus</taxon>
    </lineage>
</organism>
<dbReference type="InterPro" id="IPR006156">
    <property type="entry name" value="Dihydroneopterin_aldolase"/>
</dbReference>
<gene>
    <name evidence="8" type="primary">folB</name>
    <name evidence="8" type="ORF">GCM10009655_19180</name>
</gene>
<dbReference type="PANTHER" id="PTHR42844">
    <property type="entry name" value="DIHYDRONEOPTERIN ALDOLASE 1-RELATED"/>
    <property type="match status" value="1"/>
</dbReference>
<evidence type="ECO:0000256" key="6">
    <source>
        <dbReference type="RuleBase" id="RU362079"/>
    </source>
</evidence>
<comment type="similarity">
    <text evidence="3 6">Belongs to the DHNA family.</text>
</comment>
<evidence type="ECO:0000256" key="4">
    <source>
        <dbReference type="ARBA" id="ARBA00022909"/>
    </source>
</evidence>
<comment type="function">
    <text evidence="6">Catalyzes the conversion of 7,8-dihydroneopterin to 6-hydroxymethyl-7,8-dihydropterin.</text>
</comment>
<keyword evidence="4 6" id="KW-0289">Folate biosynthesis</keyword>
<evidence type="ECO:0000256" key="3">
    <source>
        <dbReference type="ARBA" id="ARBA00005708"/>
    </source>
</evidence>
<comment type="pathway">
    <text evidence="2 6">Cofactor biosynthesis; tetrahydrofolate biosynthesis; 2-amino-4-hydroxy-6-hydroxymethyl-7,8-dihydropteridine diphosphate from 7,8-dihydroneopterin triphosphate: step 3/4.</text>
</comment>
<reference evidence="8 9" key="1">
    <citation type="journal article" date="2019" name="Int. J. Syst. Evol. Microbiol.">
        <title>The Global Catalogue of Microorganisms (GCM) 10K type strain sequencing project: providing services to taxonomists for standard genome sequencing and annotation.</title>
        <authorList>
            <consortium name="The Broad Institute Genomics Platform"/>
            <consortium name="The Broad Institute Genome Sequencing Center for Infectious Disease"/>
            <person name="Wu L."/>
            <person name="Ma J."/>
        </authorList>
    </citation>
    <scope>NUCLEOTIDE SEQUENCE [LARGE SCALE GENOMIC DNA]</scope>
    <source>
        <strain evidence="8 9">JCM 12762</strain>
    </source>
</reference>
<evidence type="ECO:0000256" key="5">
    <source>
        <dbReference type="ARBA" id="ARBA00023239"/>
    </source>
</evidence>
<dbReference type="SMART" id="SM00905">
    <property type="entry name" value="FolB"/>
    <property type="match status" value="1"/>
</dbReference>
<dbReference type="EMBL" id="BAAAKW010000032">
    <property type="protein sequence ID" value="GAA1219824.1"/>
    <property type="molecule type" value="Genomic_DNA"/>
</dbReference>
<comment type="catalytic activity">
    <reaction evidence="1 6">
        <text>7,8-dihydroneopterin = 6-hydroxymethyl-7,8-dihydropterin + glycolaldehyde</text>
        <dbReference type="Rhea" id="RHEA:10540"/>
        <dbReference type="ChEBI" id="CHEBI:17001"/>
        <dbReference type="ChEBI" id="CHEBI:17071"/>
        <dbReference type="ChEBI" id="CHEBI:44841"/>
        <dbReference type="EC" id="4.1.2.25"/>
    </reaction>
</comment>
<sequence length="139" mass="15014">MKPALDEITLTGLRATAFHGVFDHERRTGQVFIVDATVYLDLSTAARTDELGKTIHYGELAEQIVSAVETNPVDLIETVAERVATIVLSHDAAVSTKITIHKPSAPITVPFDDVSVTITRHRTAPAHTAGFSADPQRLS</sequence>
<evidence type="ECO:0000259" key="7">
    <source>
        <dbReference type="SMART" id="SM00905"/>
    </source>
</evidence>
<evidence type="ECO:0000256" key="2">
    <source>
        <dbReference type="ARBA" id="ARBA00005013"/>
    </source>
</evidence>
<protein>
    <recommendedName>
        <fullName evidence="6">7,8-dihydroneopterin aldolase</fullName>
        <ecNumber evidence="6">4.1.2.25</ecNumber>
    </recommendedName>
</protein>
<evidence type="ECO:0000313" key="8">
    <source>
        <dbReference type="EMBL" id="GAA1219824.1"/>
    </source>
</evidence>
<comment type="caution">
    <text evidence="8">The sequence shown here is derived from an EMBL/GenBank/DDBJ whole genome shotgun (WGS) entry which is preliminary data.</text>
</comment>
<dbReference type="Proteomes" id="UP001500943">
    <property type="component" value="Unassembled WGS sequence"/>
</dbReference>
<dbReference type="PANTHER" id="PTHR42844:SF1">
    <property type="entry name" value="DIHYDRONEOPTERIN ALDOLASE 1-RELATED"/>
    <property type="match status" value="1"/>
</dbReference>